<proteinExistence type="predicted"/>
<evidence type="ECO:0000313" key="3">
    <source>
        <dbReference type="WBParaSite" id="ECPE_0001647601-mRNA-1"/>
    </source>
</evidence>
<evidence type="ECO:0000313" key="1">
    <source>
        <dbReference type="EMBL" id="VDP93705.1"/>
    </source>
</evidence>
<reference evidence="1 2" key="2">
    <citation type="submission" date="2018-11" db="EMBL/GenBank/DDBJ databases">
        <authorList>
            <consortium name="Pathogen Informatics"/>
        </authorList>
    </citation>
    <scope>NUCLEOTIDE SEQUENCE [LARGE SCALE GENOMIC DNA]</scope>
    <source>
        <strain evidence="1 2">Egypt</strain>
    </source>
</reference>
<organism evidence="3">
    <name type="scientific">Echinostoma caproni</name>
    <dbReference type="NCBI Taxonomy" id="27848"/>
    <lineage>
        <taxon>Eukaryota</taxon>
        <taxon>Metazoa</taxon>
        <taxon>Spiralia</taxon>
        <taxon>Lophotrochozoa</taxon>
        <taxon>Platyhelminthes</taxon>
        <taxon>Trematoda</taxon>
        <taxon>Digenea</taxon>
        <taxon>Plagiorchiida</taxon>
        <taxon>Echinostomata</taxon>
        <taxon>Echinostomatoidea</taxon>
        <taxon>Echinostomatidae</taxon>
        <taxon>Echinostoma</taxon>
    </lineage>
</organism>
<reference evidence="3" key="1">
    <citation type="submission" date="2016-06" db="UniProtKB">
        <authorList>
            <consortium name="WormBaseParasite"/>
        </authorList>
    </citation>
    <scope>IDENTIFICATION</scope>
</reference>
<dbReference type="AlphaFoldDB" id="A0A183BB48"/>
<dbReference type="WBParaSite" id="ECPE_0001647601-mRNA-1">
    <property type="protein sequence ID" value="ECPE_0001647601-mRNA-1"/>
    <property type="gene ID" value="ECPE_0001647601"/>
</dbReference>
<name>A0A183BB48_9TREM</name>
<evidence type="ECO:0000313" key="2">
    <source>
        <dbReference type="Proteomes" id="UP000272942"/>
    </source>
</evidence>
<gene>
    <name evidence="1" type="ORF">ECPE_LOCUS16433</name>
</gene>
<protein>
    <submittedName>
        <fullName evidence="3">Miff domain-containing protein</fullName>
    </submittedName>
</protein>
<dbReference type="OrthoDB" id="6261177at2759"/>
<sequence length="99" mass="10794">MEPFSSLFDFSASANAVASDSQASATANAYAAASSPDLRTVARVASPIGSEKSMERMESQIAHLRRRVSSLEFQQNIVGTGLTLYVAFRILRWLLRALQ</sequence>
<dbReference type="Proteomes" id="UP000272942">
    <property type="component" value="Unassembled WGS sequence"/>
</dbReference>
<accession>A0A183BB48</accession>
<keyword evidence="2" id="KW-1185">Reference proteome</keyword>
<dbReference type="EMBL" id="UZAN01064296">
    <property type="protein sequence ID" value="VDP93705.1"/>
    <property type="molecule type" value="Genomic_DNA"/>
</dbReference>